<dbReference type="OrthoDB" id="9780932at2"/>
<dbReference type="Pfam" id="PF00561">
    <property type="entry name" value="Abhydrolase_1"/>
    <property type="match status" value="1"/>
</dbReference>
<dbReference type="STRING" id="1191523.MROS_1603"/>
<proteinExistence type="predicted"/>
<dbReference type="Gene3D" id="3.40.50.1820">
    <property type="entry name" value="alpha/beta hydrolase"/>
    <property type="match status" value="1"/>
</dbReference>
<evidence type="ECO:0000313" key="2">
    <source>
        <dbReference type="EMBL" id="AFN74837.1"/>
    </source>
</evidence>
<evidence type="ECO:0000259" key="1">
    <source>
        <dbReference type="Pfam" id="PF00561"/>
    </source>
</evidence>
<dbReference type="PATRIC" id="fig|1191523.3.peg.1701"/>
<dbReference type="Proteomes" id="UP000009011">
    <property type="component" value="Chromosome"/>
</dbReference>
<dbReference type="PANTHER" id="PTHR43798">
    <property type="entry name" value="MONOACYLGLYCEROL LIPASE"/>
    <property type="match status" value="1"/>
</dbReference>
<accession>I6YW73</accession>
<keyword evidence="3" id="KW-1185">Reference proteome</keyword>
<dbReference type="PRINTS" id="PR00111">
    <property type="entry name" value="ABHYDROLASE"/>
</dbReference>
<gene>
    <name evidence="2" type="ordered locus">MROS_1603</name>
</gene>
<dbReference type="eggNOG" id="COG2267">
    <property type="taxonomic scope" value="Bacteria"/>
</dbReference>
<dbReference type="InterPro" id="IPR050266">
    <property type="entry name" value="AB_hydrolase_sf"/>
</dbReference>
<dbReference type="GO" id="GO:0016787">
    <property type="term" value="F:hydrolase activity"/>
    <property type="evidence" value="ECO:0007669"/>
    <property type="project" value="UniProtKB-KW"/>
</dbReference>
<feature type="domain" description="AB hydrolase-1" evidence="1">
    <location>
        <begin position="19"/>
        <end position="248"/>
    </location>
</feature>
<dbReference type="KEGG" id="mro:MROS_1603"/>
<name>I6YW73_MELRP</name>
<dbReference type="InterPro" id="IPR000073">
    <property type="entry name" value="AB_hydrolase_1"/>
</dbReference>
<protein>
    <submittedName>
        <fullName evidence="2">Alpha/beta hydrolase fold protein</fullName>
    </submittedName>
</protein>
<reference evidence="2 3" key="1">
    <citation type="journal article" date="2013" name="PLoS ONE">
        <title>Genomic analysis of Melioribacter roseus, facultatively anaerobic organotrophic bacterium representing a novel deep lineage within Bacteriodetes/Chlorobi group.</title>
        <authorList>
            <person name="Kadnikov V.V."/>
            <person name="Mardanov A.V."/>
            <person name="Podosokorskaya O.A."/>
            <person name="Gavrilov S.N."/>
            <person name="Kublanov I.V."/>
            <person name="Beletsky A.V."/>
            <person name="Bonch-Osmolovskaya E.A."/>
            <person name="Ravin N.V."/>
        </authorList>
    </citation>
    <scope>NUCLEOTIDE SEQUENCE [LARGE SCALE GENOMIC DNA]</scope>
    <source>
        <strain evidence="3">JCM 17771 / P3M-2</strain>
    </source>
</reference>
<dbReference type="EMBL" id="CP003557">
    <property type="protein sequence ID" value="AFN74837.1"/>
    <property type="molecule type" value="Genomic_DNA"/>
</dbReference>
<evidence type="ECO:0000313" key="3">
    <source>
        <dbReference type="Proteomes" id="UP000009011"/>
    </source>
</evidence>
<keyword evidence="2" id="KW-0378">Hydrolase</keyword>
<dbReference type="HOGENOM" id="CLU_020336_50_4_10"/>
<dbReference type="RefSeq" id="WP_014856271.1">
    <property type="nucleotide sequence ID" value="NC_018178.1"/>
</dbReference>
<dbReference type="InterPro" id="IPR029058">
    <property type="entry name" value="AB_hydrolase_fold"/>
</dbReference>
<dbReference type="SUPFAM" id="SSF53474">
    <property type="entry name" value="alpha/beta-Hydrolases"/>
    <property type="match status" value="1"/>
</dbReference>
<dbReference type="AlphaFoldDB" id="I6YW73"/>
<sequence>MKTNINGIAVYTYGDPKNKPIVFVHGFPYDHTMWEGQVKELQNEYYCVTYDVRGLGKSYIGDGQYTMEFYVDDLFMVVKEMKLRKPVLCGLSMGGYIALRAIERNQNKFRALILCDTRAEADNNEGKIKRSANIDTINTKGLETFINKFVPTCFAKEAVKDKEEYYSSTLEKAHRNNPTGVKGAILAIMSRTDTTHVLPEIKIPTLVLCGSFDRLTPHQTMRKMAEQIPGSEFAIIPLSGHMSPVENPGAVNDLIKGFLKRRI</sequence>
<organism evidence="2 3">
    <name type="scientific">Melioribacter roseus (strain DSM 23840 / JCM 17771 / VKM B-2668 / P3M-2)</name>
    <dbReference type="NCBI Taxonomy" id="1191523"/>
    <lineage>
        <taxon>Bacteria</taxon>
        <taxon>Pseudomonadati</taxon>
        <taxon>Ignavibacteriota</taxon>
        <taxon>Ignavibacteria</taxon>
        <taxon>Ignavibacteriales</taxon>
        <taxon>Melioribacteraceae</taxon>
        <taxon>Melioribacter</taxon>
    </lineage>
</organism>